<sequence length="44" mass="4746">MEASPGGLRGLHNPRVFVSDKNGLSTDEASEVMICARMILDDRG</sequence>
<gene>
    <name evidence="2" type="ORF">NBRC3257_2384</name>
</gene>
<proteinExistence type="predicted"/>
<evidence type="ECO:0000313" key="2">
    <source>
        <dbReference type="EMBL" id="GAD27385.1"/>
    </source>
</evidence>
<evidence type="ECO:0000256" key="1">
    <source>
        <dbReference type="SAM" id="MobiDB-lite"/>
    </source>
</evidence>
<dbReference type="EMBL" id="BASM01000028">
    <property type="protein sequence ID" value="GAD27385.1"/>
    <property type="molecule type" value="Genomic_DNA"/>
</dbReference>
<dbReference type="Proteomes" id="UP000018209">
    <property type="component" value="Unassembled WGS sequence"/>
</dbReference>
<feature type="region of interest" description="Disordered" evidence="1">
    <location>
        <begin position="1"/>
        <end position="21"/>
    </location>
</feature>
<comment type="caution">
    <text evidence="2">The sequence shown here is derived from an EMBL/GenBank/DDBJ whole genome shotgun (WGS) entry which is preliminary data.</text>
</comment>
<protein>
    <submittedName>
        <fullName evidence="2">Uncharacterized protein</fullName>
    </submittedName>
</protein>
<name>A0ABQ0IYU6_GLUTH</name>
<keyword evidence="3" id="KW-1185">Reference proteome</keyword>
<accession>A0ABQ0IYU6</accession>
<organism evidence="2 3">
    <name type="scientific">Gluconobacter thailandicus NBRC 3257</name>
    <dbReference type="NCBI Taxonomy" id="1381097"/>
    <lineage>
        <taxon>Bacteria</taxon>
        <taxon>Pseudomonadati</taxon>
        <taxon>Pseudomonadota</taxon>
        <taxon>Alphaproteobacteria</taxon>
        <taxon>Acetobacterales</taxon>
        <taxon>Acetobacteraceae</taxon>
        <taxon>Gluconobacter</taxon>
    </lineage>
</organism>
<reference evidence="2 3" key="1">
    <citation type="submission" date="2013-08" db="EMBL/GenBank/DDBJ databases">
        <title>Gluconobacter thailandicus NBRC 3257 whole genome sequence.</title>
        <authorList>
            <person name="Matsutani M."/>
            <person name="Yakushi T."/>
            <person name="Matsushita K."/>
        </authorList>
    </citation>
    <scope>NUCLEOTIDE SEQUENCE [LARGE SCALE GENOMIC DNA]</scope>
    <source>
        <strain evidence="2 3">NBRC 3257</strain>
    </source>
</reference>
<evidence type="ECO:0000313" key="3">
    <source>
        <dbReference type="Proteomes" id="UP000018209"/>
    </source>
</evidence>